<comment type="caution">
    <text evidence="2">The sequence shown here is derived from an EMBL/GenBank/DDBJ whole genome shotgun (WGS) entry which is preliminary data.</text>
</comment>
<evidence type="ECO:0000256" key="1">
    <source>
        <dbReference type="SAM" id="MobiDB-lite"/>
    </source>
</evidence>
<keyword evidence="3" id="KW-1185">Reference proteome</keyword>
<dbReference type="InterPro" id="IPR045920">
    <property type="entry name" value="DUF6339"/>
</dbReference>
<dbReference type="Pfam" id="PF19866">
    <property type="entry name" value="DUF6339"/>
    <property type="match status" value="1"/>
</dbReference>
<dbReference type="RefSeq" id="WP_345597579.1">
    <property type="nucleotide sequence ID" value="NZ_BAABCQ010000249.1"/>
</dbReference>
<protein>
    <submittedName>
        <fullName evidence="2">Uncharacterized protein</fullName>
    </submittedName>
</protein>
<evidence type="ECO:0000313" key="3">
    <source>
        <dbReference type="Proteomes" id="UP001500034"/>
    </source>
</evidence>
<sequence length="310" mass="34602">MSAAPLDLPEQIALLPDIVASKYLTRSVLAGSERPPQLALLRGSEPMSRPAVRWNVEPLRQLIDVAMRRYDGDRATADAWLAPRLHATLRITRREAADTRIWNFLAMVVAPDYVLWRHKGVTKEGRRATADRFVGLHYNQTFARLWWAAELFRDGDDYEPVRLACSLQDVLNTTLRLAVIDHRPTARAVVRLMEKGLVRTGRDVNALGTAINTAAGTLVYDILAPDEAPDADSRRYWIDEAEHAGPVSLDNLPFGPDDGCVPGDSVDELVRLFAQLFAEAPVRGKEEGREGRTEWPSNEGVSLVKPYSPF</sequence>
<dbReference type="EMBL" id="BAABCQ010000249">
    <property type="protein sequence ID" value="GAA4013446.1"/>
    <property type="molecule type" value="Genomic_DNA"/>
</dbReference>
<reference evidence="3" key="1">
    <citation type="journal article" date="2019" name="Int. J. Syst. Evol. Microbiol.">
        <title>The Global Catalogue of Microorganisms (GCM) 10K type strain sequencing project: providing services to taxonomists for standard genome sequencing and annotation.</title>
        <authorList>
            <consortium name="The Broad Institute Genomics Platform"/>
            <consortium name="The Broad Institute Genome Sequencing Center for Infectious Disease"/>
            <person name="Wu L."/>
            <person name="Ma J."/>
        </authorList>
    </citation>
    <scope>NUCLEOTIDE SEQUENCE [LARGE SCALE GENOMIC DNA]</scope>
    <source>
        <strain evidence="3">JCM 17027</strain>
    </source>
</reference>
<accession>A0ABP7SLY7</accession>
<proteinExistence type="predicted"/>
<dbReference type="Proteomes" id="UP001500034">
    <property type="component" value="Unassembled WGS sequence"/>
</dbReference>
<feature type="region of interest" description="Disordered" evidence="1">
    <location>
        <begin position="283"/>
        <end position="310"/>
    </location>
</feature>
<gene>
    <name evidence="2" type="ORF">GCM10022384_67270</name>
</gene>
<evidence type="ECO:0000313" key="2">
    <source>
        <dbReference type="EMBL" id="GAA4013446.1"/>
    </source>
</evidence>
<organism evidence="2 3">
    <name type="scientific">Streptomyces marokkonensis</name>
    <dbReference type="NCBI Taxonomy" id="324855"/>
    <lineage>
        <taxon>Bacteria</taxon>
        <taxon>Bacillati</taxon>
        <taxon>Actinomycetota</taxon>
        <taxon>Actinomycetes</taxon>
        <taxon>Kitasatosporales</taxon>
        <taxon>Streptomycetaceae</taxon>
        <taxon>Streptomyces</taxon>
    </lineage>
</organism>
<feature type="compositionally biased region" description="Basic and acidic residues" evidence="1">
    <location>
        <begin position="283"/>
        <end position="293"/>
    </location>
</feature>
<name>A0ABP7SLY7_9ACTN</name>